<evidence type="ECO:0000256" key="2">
    <source>
        <dbReference type="SAM" id="Phobius"/>
    </source>
</evidence>
<evidence type="ECO:0000256" key="1">
    <source>
        <dbReference type="SAM" id="MobiDB-lite"/>
    </source>
</evidence>
<feature type="transmembrane region" description="Helical" evidence="2">
    <location>
        <begin position="12"/>
        <end position="33"/>
    </location>
</feature>
<keyword evidence="2" id="KW-0472">Membrane</keyword>
<feature type="compositionally biased region" description="Low complexity" evidence="1">
    <location>
        <begin position="165"/>
        <end position="189"/>
    </location>
</feature>
<dbReference type="EMBL" id="CAWYQH010000079">
    <property type="protein sequence ID" value="CAK8681513.1"/>
    <property type="molecule type" value="Genomic_DNA"/>
</dbReference>
<dbReference type="Gene3D" id="1.20.140.150">
    <property type="match status" value="1"/>
</dbReference>
<proteinExistence type="predicted"/>
<feature type="region of interest" description="Disordered" evidence="1">
    <location>
        <begin position="165"/>
        <end position="224"/>
    </location>
</feature>
<organism evidence="3 4">
    <name type="scientific">Clavelina lepadiformis</name>
    <name type="common">Light-bulb sea squirt</name>
    <name type="synonym">Ascidia lepadiformis</name>
    <dbReference type="NCBI Taxonomy" id="159417"/>
    <lineage>
        <taxon>Eukaryota</taxon>
        <taxon>Metazoa</taxon>
        <taxon>Chordata</taxon>
        <taxon>Tunicata</taxon>
        <taxon>Ascidiacea</taxon>
        <taxon>Aplousobranchia</taxon>
        <taxon>Clavelinidae</taxon>
        <taxon>Clavelina</taxon>
    </lineage>
</organism>
<accession>A0ABP0FU89</accession>
<evidence type="ECO:0000313" key="3">
    <source>
        <dbReference type="EMBL" id="CAK8681513.1"/>
    </source>
</evidence>
<gene>
    <name evidence="3" type="ORF">CVLEPA_LOCUS11708</name>
</gene>
<name>A0ABP0FU89_CLALP</name>
<evidence type="ECO:0008006" key="5">
    <source>
        <dbReference type="Google" id="ProtNLM"/>
    </source>
</evidence>
<protein>
    <recommendedName>
        <fullName evidence="5">MARVEL domain-containing protein</fullName>
    </recommendedName>
</protein>
<dbReference type="Pfam" id="PF03729">
    <property type="entry name" value="DUF308"/>
    <property type="match status" value="1"/>
</dbReference>
<keyword evidence="2" id="KW-0812">Transmembrane</keyword>
<dbReference type="Proteomes" id="UP001642483">
    <property type="component" value="Unassembled WGS sequence"/>
</dbReference>
<evidence type="ECO:0000313" key="4">
    <source>
        <dbReference type="Proteomes" id="UP001642483"/>
    </source>
</evidence>
<keyword evidence="2" id="KW-1133">Transmembrane helix</keyword>
<reference evidence="3 4" key="1">
    <citation type="submission" date="2024-02" db="EMBL/GenBank/DDBJ databases">
        <authorList>
            <person name="Daric V."/>
            <person name="Darras S."/>
        </authorList>
    </citation>
    <scope>NUCLEOTIDE SEQUENCE [LARGE SCALE GENOMIC DNA]</scope>
</reference>
<feature type="compositionally biased region" description="Polar residues" evidence="1">
    <location>
        <begin position="198"/>
        <end position="224"/>
    </location>
</feature>
<feature type="transmembrane region" description="Helical" evidence="2">
    <location>
        <begin position="63"/>
        <end position="90"/>
    </location>
</feature>
<sequence length="224" mass="24453">MSQAGFKFLGSICKWVALGLFIATQCNSGWAVVGSVENGIYRVCVNNACSTKAWDAFNDTSSFVARVTFIVAAVFFSFSIILHTVGWFVNSEKKKNIYIAEGALDVVGGILTFCGMIAYTVLIILGYLGLSWYFAWAYSACWASAVLYILAGSFEIVAGNTKPQQQVDPQEQQGQYTSSSQYKTTSVTQTGGGYHNPVAQNSVPPTQALYQDPPQRQSRVSYAY</sequence>
<keyword evidence="4" id="KW-1185">Reference proteome</keyword>
<feature type="transmembrane region" description="Helical" evidence="2">
    <location>
        <begin position="133"/>
        <end position="154"/>
    </location>
</feature>
<comment type="caution">
    <text evidence="3">The sequence shown here is derived from an EMBL/GenBank/DDBJ whole genome shotgun (WGS) entry which is preliminary data.</text>
</comment>
<feature type="transmembrane region" description="Helical" evidence="2">
    <location>
        <begin position="102"/>
        <end position="127"/>
    </location>
</feature>
<dbReference type="InterPro" id="IPR005325">
    <property type="entry name" value="DUF308_memb"/>
</dbReference>